<dbReference type="OrthoDB" id="1846546at2"/>
<keyword evidence="1" id="KW-0812">Transmembrane</keyword>
<keyword evidence="3" id="KW-1185">Reference proteome</keyword>
<keyword evidence="1" id="KW-1133">Transmembrane helix</keyword>
<organism evidence="2 3">
    <name type="scientific">Desulfofundulus thermobenzoicus</name>
    <dbReference type="NCBI Taxonomy" id="29376"/>
    <lineage>
        <taxon>Bacteria</taxon>
        <taxon>Bacillati</taxon>
        <taxon>Bacillota</taxon>
        <taxon>Clostridia</taxon>
        <taxon>Eubacteriales</taxon>
        <taxon>Peptococcaceae</taxon>
        <taxon>Desulfofundulus</taxon>
    </lineage>
</organism>
<feature type="transmembrane region" description="Helical" evidence="1">
    <location>
        <begin position="37"/>
        <end position="59"/>
    </location>
</feature>
<dbReference type="Pfam" id="PF14045">
    <property type="entry name" value="YIEGIA"/>
    <property type="match status" value="1"/>
</dbReference>
<name>A0A6N7IPU3_9FIRM</name>
<evidence type="ECO:0000313" key="2">
    <source>
        <dbReference type="EMBL" id="MQL51587.1"/>
    </source>
</evidence>
<protein>
    <recommendedName>
        <fullName evidence="4">YIEGIA protein</fullName>
    </recommendedName>
</protein>
<comment type="caution">
    <text evidence="2">The sequence shown here is derived from an EMBL/GenBank/DDBJ whole genome shotgun (WGS) entry which is preliminary data.</text>
</comment>
<evidence type="ECO:0008006" key="4">
    <source>
        <dbReference type="Google" id="ProtNLM"/>
    </source>
</evidence>
<keyword evidence="1" id="KW-0472">Membrane</keyword>
<dbReference type="AlphaFoldDB" id="A0A6N7IPU3"/>
<dbReference type="RefSeq" id="WP_152945517.1">
    <property type="nucleotide sequence ID" value="NZ_WHYR01000009.1"/>
</dbReference>
<dbReference type="InterPro" id="IPR025918">
    <property type="entry name" value="YIEGIA"/>
</dbReference>
<proteinExistence type="predicted"/>
<gene>
    <name evidence="2" type="ORF">GFC01_04785</name>
</gene>
<dbReference type="Proteomes" id="UP000441717">
    <property type="component" value="Unassembled WGS sequence"/>
</dbReference>
<reference evidence="2 3" key="1">
    <citation type="submission" date="2019-10" db="EMBL/GenBank/DDBJ databases">
        <title>Comparative genomics of sulfur disproportionating microorganisms.</title>
        <authorList>
            <person name="Ward L.M."/>
            <person name="Bertran E."/>
            <person name="Johnston D."/>
        </authorList>
    </citation>
    <scope>NUCLEOTIDE SEQUENCE [LARGE SCALE GENOMIC DNA]</scope>
    <source>
        <strain evidence="2 3">DSM 14055</strain>
    </source>
</reference>
<evidence type="ECO:0000256" key="1">
    <source>
        <dbReference type="SAM" id="Phobius"/>
    </source>
</evidence>
<sequence length="298" mass="32575">MQEYLGTIIAGTLAGTLARLFMLHLDYRQYPGYPHGYLSHLSLGFIAAALGAVAVPAILKPDFTAVTFLALAASQFREIRSIERKTLENLEENELVGRGSDYIEGIARTFEARNYLVMATALLTSIAHELGKWPAALVLAVLAILFARAFMAGETIGDICEVVPARLWFNKDGVLMVEDIGFVNIGLREMREKIEAEGLAVLIRPKNADARATIHDLGQRQAIAHTVAVLLGTKKDVDLPEYTPMARKNPDTGEVGLYTVPVEKDMEALILAVKRAPVLESARSRPLKTEAGRLAARP</sequence>
<dbReference type="EMBL" id="WHYR01000009">
    <property type="protein sequence ID" value="MQL51587.1"/>
    <property type="molecule type" value="Genomic_DNA"/>
</dbReference>
<evidence type="ECO:0000313" key="3">
    <source>
        <dbReference type="Proteomes" id="UP000441717"/>
    </source>
</evidence>
<feature type="transmembrane region" description="Helical" evidence="1">
    <location>
        <begin position="6"/>
        <end position="25"/>
    </location>
</feature>
<accession>A0A6N7IPU3</accession>